<organism evidence="8 9">
    <name type="scientific">Corynebacterium lactis RW2-5</name>
    <dbReference type="NCBI Taxonomy" id="1408189"/>
    <lineage>
        <taxon>Bacteria</taxon>
        <taxon>Bacillati</taxon>
        <taxon>Actinomycetota</taxon>
        <taxon>Actinomycetes</taxon>
        <taxon>Mycobacteriales</taxon>
        <taxon>Corynebacteriaceae</taxon>
        <taxon>Corynebacterium</taxon>
    </lineage>
</organism>
<dbReference type="Gene3D" id="1.10.10.10">
    <property type="entry name" value="Winged helix-like DNA-binding domain superfamily/Winged helix DNA-binding domain"/>
    <property type="match status" value="1"/>
</dbReference>
<evidence type="ECO:0000313" key="8">
    <source>
        <dbReference type="EMBL" id="ALA68066.1"/>
    </source>
</evidence>
<keyword evidence="2" id="KW-0805">Transcription regulation</keyword>
<dbReference type="InterPro" id="IPR014284">
    <property type="entry name" value="RNA_pol_sigma-70_dom"/>
</dbReference>
<evidence type="ECO:0000256" key="5">
    <source>
        <dbReference type="ARBA" id="ARBA00023163"/>
    </source>
</evidence>
<reference evidence="8 9" key="1">
    <citation type="submission" date="2013-10" db="EMBL/GenBank/DDBJ databases">
        <title>Complete genome sequence of Corynebacterium lactis DSM 45799(T), isolated from raw cow milk.</title>
        <authorList>
            <person name="Ruckert C."/>
            <person name="Albersmeier A."/>
            <person name="Lipski A."/>
            <person name="Kalinowski J."/>
        </authorList>
    </citation>
    <scope>NUCLEOTIDE SEQUENCE [LARGE SCALE GENOMIC DNA]</scope>
    <source>
        <strain evidence="8 9">RW2-5</strain>
    </source>
</reference>
<evidence type="ECO:0000259" key="7">
    <source>
        <dbReference type="Pfam" id="PF08281"/>
    </source>
</evidence>
<dbReference type="OrthoDB" id="9784272at2"/>
<accession>A0A0K2H2W8</accession>
<proteinExistence type="inferred from homology"/>
<dbReference type="Gene3D" id="1.10.1740.10">
    <property type="match status" value="1"/>
</dbReference>
<dbReference type="SUPFAM" id="SSF88659">
    <property type="entry name" value="Sigma3 and sigma4 domains of RNA polymerase sigma factors"/>
    <property type="match status" value="1"/>
</dbReference>
<dbReference type="RefSeq" id="WP_082313363.1">
    <property type="nucleotide sequence ID" value="NZ_CP006841.1"/>
</dbReference>
<dbReference type="InterPro" id="IPR013325">
    <property type="entry name" value="RNA_pol_sigma_r2"/>
</dbReference>
<feature type="domain" description="RNA polymerase sigma-70 region 2" evidence="6">
    <location>
        <begin position="25"/>
        <end position="93"/>
    </location>
</feature>
<gene>
    <name evidence="8" type="ORF">CLAC_10725</name>
</gene>
<dbReference type="GO" id="GO:0016987">
    <property type="term" value="F:sigma factor activity"/>
    <property type="evidence" value="ECO:0007669"/>
    <property type="project" value="UniProtKB-KW"/>
</dbReference>
<feature type="domain" description="RNA polymerase sigma factor 70 region 4 type 2" evidence="7">
    <location>
        <begin position="124"/>
        <end position="176"/>
    </location>
</feature>
<keyword evidence="4" id="KW-0238">DNA-binding</keyword>
<evidence type="ECO:0000313" key="9">
    <source>
        <dbReference type="Proteomes" id="UP000058446"/>
    </source>
</evidence>
<dbReference type="InterPro" id="IPR036388">
    <property type="entry name" value="WH-like_DNA-bd_sf"/>
</dbReference>
<dbReference type="SUPFAM" id="SSF88946">
    <property type="entry name" value="Sigma2 domain of RNA polymerase sigma factors"/>
    <property type="match status" value="1"/>
</dbReference>
<dbReference type="STRING" id="1408189.CLAC_10725"/>
<evidence type="ECO:0000256" key="4">
    <source>
        <dbReference type="ARBA" id="ARBA00023125"/>
    </source>
</evidence>
<dbReference type="NCBIfam" id="TIGR02937">
    <property type="entry name" value="sigma70-ECF"/>
    <property type="match status" value="1"/>
</dbReference>
<protein>
    <submittedName>
        <fullName evidence="8">RNA polymerase sigma factor</fullName>
    </submittedName>
</protein>
<dbReference type="Proteomes" id="UP000058446">
    <property type="component" value="Chromosome"/>
</dbReference>
<dbReference type="CDD" id="cd06171">
    <property type="entry name" value="Sigma70_r4"/>
    <property type="match status" value="1"/>
</dbReference>
<dbReference type="KEGG" id="clw:CLAC_10725"/>
<dbReference type="Pfam" id="PF04542">
    <property type="entry name" value="Sigma70_r2"/>
    <property type="match status" value="1"/>
</dbReference>
<dbReference type="InterPro" id="IPR013324">
    <property type="entry name" value="RNA_pol_sigma_r3/r4-like"/>
</dbReference>
<keyword evidence="5" id="KW-0804">Transcription</keyword>
<dbReference type="PANTHER" id="PTHR43133">
    <property type="entry name" value="RNA POLYMERASE ECF-TYPE SIGMA FACTO"/>
    <property type="match status" value="1"/>
</dbReference>
<dbReference type="PATRIC" id="fig|1408189.4.peg.2158"/>
<dbReference type="PANTHER" id="PTHR43133:SF66">
    <property type="entry name" value="ECF RNA POLYMERASE SIGMA FACTOR SIGK"/>
    <property type="match status" value="1"/>
</dbReference>
<keyword evidence="9" id="KW-1185">Reference proteome</keyword>
<name>A0A0K2H2W8_9CORY</name>
<dbReference type="GO" id="GO:0003677">
    <property type="term" value="F:DNA binding"/>
    <property type="evidence" value="ECO:0007669"/>
    <property type="project" value="UniProtKB-KW"/>
</dbReference>
<evidence type="ECO:0000256" key="1">
    <source>
        <dbReference type="ARBA" id="ARBA00010641"/>
    </source>
</evidence>
<comment type="similarity">
    <text evidence="1">Belongs to the sigma-70 factor family. ECF subfamily.</text>
</comment>
<dbReference type="Pfam" id="PF08281">
    <property type="entry name" value="Sigma70_r4_2"/>
    <property type="match status" value="1"/>
</dbReference>
<evidence type="ECO:0000256" key="3">
    <source>
        <dbReference type="ARBA" id="ARBA00023082"/>
    </source>
</evidence>
<dbReference type="AlphaFoldDB" id="A0A0K2H2W8"/>
<keyword evidence="3" id="KW-0731">Sigma factor</keyword>
<dbReference type="InterPro" id="IPR013249">
    <property type="entry name" value="RNA_pol_sigma70_r4_t2"/>
</dbReference>
<dbReference type="GO" id="GO:0006352">
    <property type="term" value="P:DNA-templated transcription initiation"/>
    <property type="evidence" value="ECO:0007669"/>
    <property type="project" value="InterPro"/>
</dbReference>
<sequence>MRETELLDELLLRVQSGDRQAFSSLYDATASAILGLAVQVLHDRAQAEEITQEVYLELWQQARTFDPTKGSAKSWIFRLARLRAIDRLRSHRATVTRDDRDAILDAARVVDSVEQETLISLDRQMVRDALDRVGEPHKTAVLLAYFQGLTNRELAEVTGVALGTAKTRLRDGLRKLQRELHASAGFGDTCSHSEGGVR</sequence>
<dbReference type="InterPro" id="IPR007627">
    <property type="entry name" value="RNA_pol_sigma70_r2"/>
</dbReference>
<evidence type="ECO:0000256" key="2">
    <source>
        <dbReference type="ARBA" id="ARBA00023015"/>
    </source>
</evidence>
<evidence type="ECO:0000259" key="6">
    <source>
        <dbReference type="Pfam" id="PF04542"/>
    </source>
</evidence>
<dbReference type="InterPro" id="IPR039425">
    <property type="entry name" value="RNA_pol_sigma-70-like"/>
</dbReference>
<dbReference type="EMBL" id="CP006841">
    <property type="protein sequence ID" value="ALA68066.1"/>
    <property type="molecule type" value="Genomic_DNA"/>
</dbReference>